<dbReference type="AlphaFoldDB" id="A0A8J6JEC7"/>
<evidence type="ECO:0000313" key="2">
    <source>
        <dbReference type="Proteomes" id="UP000661435"/>
    </source>
</evidence>
<keyword evidence="2" id="KW-1185">Reference proteome</keyword>
<name>A0A8J6JEC7_9FIRM</name>
<accession>A0A8J6JEC7</accession>
<gene>
    <name evidence="1" type="ORF">H8S57_05740</name>
</gene>
<protein>
    <submittedName>
        <fullName evidence="1">Uncharacterized protein</fullName>
    </submittedName>
</protein>
<dbReference type="EMBL" id="JACOPP010000005">
    <property type="protein sequence ID" value="MBC5733225.1"/>
    <property type="molecule type" value="Genomic_DNA"/>
</dbReference>
<dbReference type="Proteomes" id="UP000661435">
    <property type="component" value="Unassembled WGS sequence"/>
</dbReference>
<evidence type="ECO:0000313" key="1">
    <source>
        <dbReference type="EMBL" id="MBC5733225.1"/>
    </source>
</evidence>
<proteinExistence type="predicted"/>
<organism evidence="1 2">
    <name type="scientific">Lawsonibacter hominis</name>
    <dbReference type="NCBI Taxonomy" id="2763053"/>
    <lineage>
        <taxon>Bacteria</taxon>
        <taxon>Bacillati</taxon>
        <taxon>Bacillota</taxon>
        <taxon>Clostridia</taxon>
        <taxon>Eubacteriales</taxon>
        <taxon>Oscillospiraceae</taxon>
        <taxon>Lawsonibacter</taxon>
    </lineage>
</organism>
<reference evidence="1" key="1">
    <citation type="submission" date="2020-08" db="EMBL/GenBank/DDBJ databases">
        <title>Genome public.</title>
        <authorList>
            <person name="Liu C."/>
            <person name="Sun Q."/>
        </authorList>
    </citation>
    <scope>NUCLEOTIDE SEQUENCE</scope>
    <source>
        <strain evidence="1">NSJ-51</strain>
    </source>
</reference>
<sequence length="84" mass="9651">MPESVLILSHFILYRVLRQDAIKIALFSSRFAAKTFAMPKRSKVERSDCGGGRRVQRIKSRRRCAEKDGFKNQKKMVAAATVFF</sequence>
<comment type="caution">
    <text evidence="1">The sequence shown here is derived from an EMBL/GenBank/DDBJ whole genome shotgun (WGS) entry which is preliminary data.</text>
</comment>